<evidence type="ECO:0000256" key="2">
    <source>
        <dbReference type="ARBA" id="ARBA00004496"/>
    </source>
</evidence>
<dbReference type="PANTHER" id="PTHR12896">
    <property type="entry name" value="PAX6 NEIGHBOR PROTEIN PAXNEB"/>
    <property type="match status" value="1"/>
</dbReference>
<dbReference type="GO" id="GO:0033588">
    <property type="term" value="C:elongator holoenzyme complex"/>
    <property type="evidence" value="ECO:0007669"/>
    <property type="project" value="InterPro"/>
</dbReference>
<dbReference type="GO" id="GO:0008023">
    <property type="term" value="C:transcription elongation factor complex"/>
    <property type="evidence" value="ECO:0007669"/>
    <property type="project" value="TreeGrafter"/>
</dbReference>
<gene>
    <name evidence="10" type="ORF">CALCODRAFT_455395</name>
</gene>
<dbReference type="CDD" id="cd19494">
    <property type="entry name" value="Elp4"/>
    <property type="match status" value="1"/>
</dbReference>
<evidence type="ECO:0000256" key="9">
    <source>
        <dbReference type="SAM" id="MobiDB-lite"/>
    </source>
</evidence>
<feature type="compositionally biased region" description="Acidic residues" evidence="9">
    <location>
        <begin position="114"/>
        <end position="123"/>
    </location>
</feature>
<keyword evidence="8" id="KW-0539">Nucleus</keyword>
<evidence type="ECO:0000256" key="1">
    <source>
        <dbReference type="ARBA" id="ARBA00004123"/>
    </source>
</evidence>
<evidence type="ECO:0000313" key="11">
    <source>
        <dbReference type="Proteomes" id="UP000076842"/>
    </source>
</evidence>
<sequence>MSAFKRRVPASAHKALPGVRPCDLPPFHPLLSTGIPSFDDVLGGGLPLATSQLVMSPDPHSAWAHLMQKYFIAQGIRSGQDICLIGEADEIDAIVNGCMWVPPEDDSPGKPDTLTDDERDDDNPADVKIAWRYEGMKRFSTTVSRHASSSTSGAYCSNFDLTRRIPPSIISDSKKNGQLSTVPIDLNEMQTLIPSAMRAIADACASHSITNPNPSNRALRIAIVIPSLLDARSAPQLLRLMHNLRCQLRHSSAAALITLPPHLSEWSTQSALGSAMIQLSDAAVTLASDSLAPSTSHHGILQLQKLPSLNSLVPPSDKLSTLRGLGQVGKGDGHTHGGGENNLSFRCKRRHFVIETLNLDVEGGVGERRTAPPPAVLLSSGPERAIQRDEEPQPSLVDVHAISKPTASINVDTTATRKTPSEPKSRRKVAFRDAGGIYDF</sequence>
<dbReference type="GO" id="GO:0005737">
    <property type="term" value="C:cytoplasm"/>
    <property type="evidence" value="ECO:0007669"/>
    <property type="project" value="UniProtKB-SubCell"/>
</dbReference>
<name>A0A165ETR9_9BASI</name>
<organism evidence="10 11">
    <name type="scientific">Calocera cornea HHB12733</name>
    <dbReference type="NCBI Taxonomy" id="1353952"/>
    <lineage>
        <taxon>Eukaryota</taxon>
        <taxon>Fungi</taxon>
        <taxon>Dikarya</taxon>
        <taxon>Basidiomycota</taxon>
        <taxon>Agaricomycotina</taxon>
        <taxon>Dacrymycetes</taxon>
        <taxon>Dacrymycetales</taxon>
        <taxon>Dacrymycetaceae</taxon>
        <taxon>Calocera</taxon>
    </lineage>
</organism>
<comment type="similarity">
    <text evidence="4">Belongs to the ELP4 family.</text>
</comment>
<dbReference type="UniPathway" id="UPA00988"/>
<dbReference type="Gene3D" id="3.40.50.300">
    <property type="entry name" value="P-loop containing nucleotide triphosphate hydrolases"/>
    <property type="match status" value="1"/>
</dbReference>
<evidence type="ECO:0000256" key="4">
    <source>
        <dbReference type="ARBA" id="ARBA00007573"/>
    </source>
</evidence>
<comment type="subcellular location">
    <subcellularLocation>
        <location evidence="2">Cytoplasm</location>
    </subcellularLocation>
    <subcellularLocation>
        <location evidence="1">Nucleus</location>
    </subcellularLocation>
</comment>
<dbReference type="PANTHER" id="PTHR12896:SF1">
    <property type="entry name" value="ELONGATOR COMPLEX PROTEIN 4"/>
    <property type="match status" value="1"/>
</dbReference>
<dbReference type="FunCoup" id="A0A165ETR9">
    <property type="interactions" value="553"/>
</dbReference>
<evidence type="ECO:0000256" key="5">
    <source>
        <dbReference type="ARBA" id="ARBA00020265"/>
    </source>
</evidence>
<feature type="region of interest" description="Disordered" evidence="9">
    <location>
        <begin position="102"/>
        <end position="123"/>
    </location>
</feature>
<evidence type="ECO:0000313" key="10">
    <source>
        <dbReference type="EMBL" id="KZT55506.1"/>
    </source>
</evidence>
<dbReference type="InterPro" id="IPR027417">
    <property type="entry name" value="P-loop_NTPase"/>
</dbReference>
<dbReference type="Proteomes" id="UP000076842">
    <property type="component" value="Unassembled WGS sequence"/>
</dbReference>
<accession>A0A165ETR9</accession>
<keyword evidence="6" id="KW-0963">Cytoplasm</keyword>
<dbReference type="InterPro" id="IPR008728">
    <property type="entry name" value="Elongator_complex_protein_4"/>
</dbReference>
<dbReference type="AlphaFoldDB" id="A0A165ETR9"/>
<evidence type="ECO:0000256" key="6">
    <source>
        <dbReference type="ARBA" id="ARBA00022490"/>
    </source>
</evidence>
<comment type="pathway">
    <text evidence="3">tRNA modification; 5-methoxycarbonylmethyl-2-thiouridine-tRNA biosynthesis.</text>
</comment>
<evidence type="ECO:0000256" key="3">
    <source>
        <dbReference type="ARBA" id="ARBA00005043"/>
    </source>
</evidence>
<keyword evidence="11" id="KW-1185">Reference proteome</keyword>
<dbReference type="STRING" id="1353952.A0A165ETR9"/>
<keyword evidence="7" id="KW-0819">tRNA processing</keyword>
<reference evidence="10 11" key="1">
    <citation type="journal article" date="2016" name="Mol. Biol. Evol.">
        <title>Comparative Genomics of Early-Diverging Mushroom-Forming Fungi Provides Insights into the Origins of Lignocellulose Decay Capabilities.</title>
        <authorList>
            <person name="Nagy L.G."/>
            <person name="Riley R."/>
            <person name="Tritt A."/>
            <person name="Adam C."/>
            <person name="Daum C."/>
            <person name="Floudas D."/>
            <person name="Sun H."/>
            <person name="Yadav J.S."/>
            <person name="Pangilinan J."/>
            <person name="Larsson K.H."/>
            <person name="Matsuura K."/>
            <person name="Barry K."/>
            <person name="Labutti K."/>
            <person name="Kuo R."/>
            <person name="Ohm R.A."/>
            <person name="Bhattacharya S.S."/>
            <person name="Shirouzu T."/>
            <person name="Yoshinaga Y."/>
            <person name="Martin F.M."/>
            <person name="Grigoriev I.V."/>
            <person name="Hibbett D.S."/>
        </authorList>
    </citation>
    <scope>NUCLEOTIDE SEQUENCE [LARGE SCALE GENOMIC DNA]</scope>
    <source>
        <strain evidence="10 11">HHB12733</strain>
    </source>
</reference>
<dbReference type="GO" id="GO:0002098">
    <property type="term" value="P:tRNA wobble uridine modification"/>
    <property type="evidence" value="ECO:0007669"/>
    <property type="project" value="InterPro"/>
</dbReference>
<evidence type="ECO:0000256" key="8">
    <source>
        <dbReference type="ARBA" id="ARBA00023242"/>
    </source>
</evidence>
<dbReference type="Pfam" id="PF05625">
    <property type="entry name" value="PAXNEB"/>
    <property type="match status" value="1"/>
</dbReference>
<dbReference type="OrthoDB" id="289162at2759"/>
<proteinExistence type="inferred from homology"/>
<evidence type="ECO:0000256" key="7">
    <source>
        <dbReference type="ARBA" id="ARBA00022694"/>
    </source>
</evidence>
<dbReference type="InParanoid" id="A0A165ETR9"/>
<dbReference type="EMBL" id="KV423993">
    <property type="protein sequence ID" value="KZT55506.1"/>
    <property type="molecule type" value="Genomic_DNA"/>
</dbReference>
<protein>
    <recommendedName>
        <fullName evidence="5">Elongator complex protein 4</fullName>
    </recommendedName>
</protein>